<dbReference type="SUPFAM" id="SSF47413">
    <property type="entry name" value="lambda repressor-like DNA-binding domains"/>
    <property type="match status" value="1"/>
</dbReference>
<dbReference type="Proteomes" id="UP000003157">
    <property type="component" value="Unassembled WGS sequence"/>
</dbReference>
<dbReference type="GO" id="GO:0003677">
    <property type="term" value="F:DNA binding"/>
    <property type="evidence" value="ECO:0007669"/>
    <property type="project" value="InterPro"/>
</dbReference>
<accession>E7G830</accession>
<organism evidence="1 2">
    <name type="scientific">Coprobacillus cateniformis</name>
    <dbReference type="NCBI Taxonomy" id="100884"/>
    <lineage>
        <taxon>Bacteria</taxon>
        <taxon>Bacillati</taxon>
        <taxon>Bacillota</taxon>
        <taxon>Erysipelotrichia</taxon>
        <taxon>Erysipelotrichales</taxon>
        <taxon>Coprobacillaceae</taxon>
        <taxon>Coprobacillus</taxon>
    </lineage>
</organism>
<dbReference type="EMBL" id="ADKX01000014">
    <property type="protein sequence ID" value="EFW05817.1"/>
    <property type="molecule type" value="Genomic_DNA"/>
</dbReference>
<reference evidence="1 2" key="1">
    <citation type="submission" date="2010-12" db="EMBL/GenBank/DDBJ databases">
        <title>The Genome Sequence of Coprobacillus sp. strain 29_1.</title>
        <authorList>
            <consortium name="The Broad Institute Genome Sequencing Platform"/>
            <person name="Earl A."/>
            <person name="Ward D."/>
            <person name="Feldgarden M."/>
            <person name="Gevers D."/>
            <person name="Daigneault M."/>
            <person name="Sibley C.D."/>
            <person name="White A."/>
            <person name="Strauss J."/>
            <person name="Allen-Vercoe E."/>
            <person name="Young S.K."/>
            <person name="Zeng Q."/>
            <person name="Gargeya S."/>
            <person name="Fitzgerald M."/>
            <person name="Haas B."/>
            <person name="Abouelleil A."/>
            <person name="Alvarado L."/>
            <person name="Arachchi H.M."/>
            <person name="Berlin A."/>
            <person name="Brown A."/>
            <person name="Chapman S.B."/>
            <person name="Chen Z."/>
            <person name="Dunbar C."/>
            <person name="Freedman E."/>
            <person name="Gearin G."/>
            <person name="Gellesch M."/>
            <person name="Goldberg J."/>
            <person name="Griggs A."/>
            <person name="Gujja S."/>
            <person name="Heilman E."/>
            <person name="Heiman D."/>
            <person name="Howarth C."/>
            <person name="Larson L."/>
            <person name="Lui A."/>
            <person name="MacDonald P.J.P."/>
            <person name="Mehta T."/>
            <person name="Montmayeur A."/>
            <person name="Murphy C."/>
            <person name="Neiman D."/>
            <person name="Pearson M."/>
            <person name="Priest M."/>
            <person name="Roberts A."/>
            <person name="Saif S."/>
            <person name="Shea T."/>
            <person name="Shenoy N."/>
            <person name="Sisk P."/>
            <person name="Stolte C."/>
            <person name="Sykes S."/>
            <person name="White J."/>
            <person name="Yandava C."/>
            <person name="Nusbaum C."/>
            <person name="Birren B."/>
        </authorList>
    </citation>
    <scope>NUCLEOTIDE SEQUENCE [LARGE SCALE GENOMIC DNA]</scope>
    <source>
        <strain evidence="1 2">29_1</strain>
    </source>
</reference>
<dbReference type="InterPro" id="IPR010982">
    <property type="entry name" value="Lambda_DNA-bd_dom_sf"/>
</dbReference>
<dbReference type="HOGENOM" id="CLU_2368025_0_0_9"/>
<dbReference type="eggNOG" id="ENOG502ZQP0">
    <property type="taxonomic scope" value="Bacteria"/>
</dbReference>
<protein>
    <recommendedName>
        <fullName evidence="3">HTH cro/C1-type domain-containing protein</fullName>
    </recommendedName>
</protein>
<evidence type="ECO:0008006" key="3">
    <source>
        <dbReference type="Google" id="ProtNLM"/>
    </source>
</evidence>
<dbReference type="STRING" id="100884.GCA_000269565_03903"/>
<evidence type="ECO:0000313" key="1">
    <source>
        <dbReference type="EMBL" id="EFW05817.1"/>
    </source>
</evidence>
<name>E7G830_9FIRM</name>
<dbReference type="AlphaFoldDB" id="E7G830"/>
<evidence type="ECO:0000313" key="2">
    <source>
        <dbReference type="Proteomes" id="UP000003157"/>
    </source>
</evidence>
<gene>
    <name evidence="1" type="ORF">HMPREF9488_00918</name>
</gene>
<keyword evidence="2" id="KW-1185">Reference proteome</keyword>
<proteinExistence type="predicted"/>
<sequence length="95" mass="11105">MFKVYNKLKEVFILSIFNKLKALSTKQGISQKDLATQFNMSYNSFNNKIRDCETRFNIKDLIIYTNTLNHKVAILDNENNIIDVLSINDLKENND</sequence>
<comment type="caution">
    <text evidence="1">The sequence shown here is derived from an EMBL/GenBank/DDBJ whole genome shotgun (WGS) entry which is preliminary data.</text>
</comment>